<evidence type="ECO:0000256" key="3">
    <source>
        <dbReference type="ARBA" id="ARBA00022630"/>
    </source>
</evidence>
<proteinExistence type="inferred from homology"/>
<feature type="domain" description="Acyl-CoA dehydrogenase/oxidase C-terminal" evidence="7">
    <location>
        <begin position="261"/>
        <end position="405"/>
    </location>
</feature>
<evidence type="ECO:0000256" key="1">
    <source>
        <dbReference type="ARBA" id="ARBA00001974"/>
    </source>
</evidence>
<gene>
    <name evidence="10" type="ORF">SAMN05421870_103450</name>
</gene>
<evidence type="ECO:0000313" key="10">
    <source>
        <dbReference type="EMBL" id="SER70474.1"/>
    </source>
</evidence>
<dbReference type="FunFam" id="1.20.140.10:FF:000001">
    <property type="entry name" value="Acyl-CoA dehydrogenase"/>
    <property type="match status" value="1"/>
</dbReference>
<dbReference type="InterPro" id="IPR013786">
    <property type="entry name" value="AcylCoA_DH/ox_N"/>
</dbReference>
<evidence type="ECO:0000313" key="11">
    <source>
        <dbReference type="Proteomes" id="UP000182841"/>
    </source>
</evidence>
<dbReference type="SUPFAM" id="SSF47203">
    <property type="entry name" value="Acyl-CoA dehydrogenase C-terminal domain-like"/>
    <property type="match status" value="1"/>
</dbReference>
<evidence type="ECO:0000256" key="2">
    <source>
        <dbReference type="ARBA" id="ARBA00009347"/>
    </source>
</evidence>
<keyword evidence="5 6" id="KW-0560">Oxidoreductase</keyword>
<keyword evidence="4 6" id="KW-0274">FAD</keyword>
<dbReference type="Gene3D" id="1.20.140.10">
    <property type="entry name" value="Butyryl-CoA Dehydrogenase, subunit A, domain 3"/>
    <property type="match status" value="1"/>
</dbReference>
<evidence type="ECO:0000256" key="4">
    <source>
        <dbReference type="ARBA" id="ARBA00022827"/>
    </source>
</evidence>
<evidence type="ECO:0000259" key="9">
    <source>
        <dbReference type="Pfam" id="PF02771"/>
    </source>
</evidence>
<dbReference type="Proteomes" id="UP000182841">
    <property type="component" value="Unassembled WGS sequence"/>
</dbReference>
<keyword evidence="3 6" id="KW-0285">Flavoprotein</keyword>
<name>A0A1H9RCR2_9ACTN</name>
<comment type="cofactor">
    <cofactor evidence="1 6">
        <name>FAD</name>
        <dbReference type="ChEBI" id="CHEBI:57692"/>
    </cofactor>
</comment>
<dbReference type="PANTHER" id="PTHR43884">
    <property type="entry name" value="ACYL-COA DEHYDROGENASE"/>
    <property type="match status" value="1"/>
</dbReference>
<evidence type="ECO:0000256" key="6">
    <source>
        <dbReference type="RuleBase" id="RU362125"/>
    </source>
</evidence>
<protein>
    <submittedName>
        <fullName evidence="10">Acyl-CoA dehydrogenase</fullName>
    </submittedName>
</protein>
<dbReference type="RefSeq" id="WP_074999683.1">
    <property type="nucleotide sequence ID" value="NZ_FOGO01000003.1"/>
</dbReference>
<dbReference type="EMBL" id="FOGO01000003">
    <property type="protein sequence ID" value="SER70474.1"/>
    <property type="molecule type" value="Genomic_DNA"/>
</dbReference>
<evidence type="ECO:0000256" key="5">
    <source>
        <dbReference type="ARBA" id="ARBA00023002"/>
    </source>
</evidence>
<dbReference type="Pfam" id="PF02770">
    <property type="entry name" value="Acyl-CoA_dh_M"/>
    <property type="match status" value="1"/>
</dbReference>
<evidence type="ECO:0000259" key="8">
    <source>
        <dbReference type="Pfam" id="PF02770"/>
    </source>
</evidence>
<organism evidence="10 11">
    <name type="scientific">Streptomyces qinglanensis</name>
    <dbReference type="NCBI Taxonomy" id="943816"/>
    <lineage>
        <taxon>Bacteria</taxon>
        <taxon>Bacillati</taxon>
        <taxon>Actinomycetota</taxon>
        <taxon>Actinomycetes</taxon>
        <taxon>Kitasatosporales</taxon>
        <taxon>Streptomycetaceae</taxon>
        <taxon>Streptomyces</taxon>
    </lineage>
</organism>
<feature type="domain" description="Acyl-CoA dehydrogenase/oxidase N-terminal" evidence="9">
    <location>
        <begin position="12"/>
        <end position="117"/>
    </location>
</feature>
<dbReference type="PROSITE" id="PS00073">
    <property type="entry name" value="ACYL_COA_DH_2"/>
    <property type="match status" value="1"/>
</dbReference>
<dbReference type="OrthoDB" id="8876745at2"/>
<dbReference type="AlphaFoldDB" id="A0A1H9RCR2"/>
<keyword evidence="11" id="KW-1185">Reference proteome</keyword>
<dbReference type="InterPro" id="IPR006091">
    <property type="entry name" value="Acyl-CoA_Oxase/DH_mid-dom"/>
</dbReference>
<dbReference type="InterPro" id="IPR006089">
    <property type="entry name" value="Acyl-CoA_DH_CS"/>
</dbReference>
<comment type="similarity">
    <text evidence="2 6">Belongs to the acyl-CoA dehydrogenase family.</text>
</comment>
<dbReference type="InterPro" id="IPR009075">
    <property type="entry name" value="AcylCo_DH/oxidase_C"/>
</dbReference>
<dbReference type="InterPro" id="IPR037069">
    <property type="entry name" value="AcylCoA_DH/ox_N_sf"/>
</dbReference>
<evidence type="ECO:0000259" key="7">
    <source>
        <dbReference type="Pfam" id="PF00441"/>
    </source>
</evidence>
<dbReference type="Gene3D" id="1.10.540.10">
    <property type="entry name" value="Acyl-CoA dehydrogenase/oxidase, N-terminal domain"/>
    <property type="match status" value="1"/>
</dbReference>
<feature type="domain" description="Acyl-CoA oxidase/dehydrogenase middle" evidence="8">
    <location>
        <begin position="128"/>
        <end position="225"/>
    </location>
</feature>
<dbReference type="InterPro" id="IPR009100">
    <property type="entry name" value="AcylCoA_DH/oxidase_NM_dom_sf"/>
</dbReference>
<dbReference type="STRING" id="943816.AN217_15095"/>
<dbReference type="SUPFAM" id="SSF56645">
    <property type="entry name" value="Acyl-CoA dehydrogenase NM domain-like"/>
    <property type="match status" value="1"/>
</dbReference>
<dbReference type="PANTHER" id="PTHR43884:SF12">
    <property type="entry name" value="ISOVALERYL-COA DEHYDROGENASE, MITOCHONDRIAL-RELATED"/>
    <property type="match status" value="1"/>
</dbReference>
<dbReference type="Gene3D" id="2.40.110.10">
    <property type="entry name" value="Butyryl-CoA Dehydrogenase, subunit A, domain 2"/>
    <property type="match status" value="1"/>
</dbReference>
<reference evidence="11" key="1">
    <citation type="submission" date="2016-10" db="EMBL/GenBank/DDBJ databases">
        <authorList>
            <person name="Varghese N."/>
            <person name="Submissions S."/>
        </authorList>
    </citation>
    <scope>NUCLEOTIDE SEQUENCE [LARGE SCALE GENOMIC DNA]</scope>
    <source>
        <strain evidence="11">CGMCC 4.6825</strain>
    </source>
</reference>
<sequence length="411" mass="44499">MAETEFALDLNDDQKEVRDWLHGFAADVMRPAAAEWDEREETPWPIIQEAAKIGLYSLDFYAQQYFDPTGLGIPMAMEELFWGDAGIALSIVGTGLAAVGVLANGTEEQIGTWVPQMYGDAADVKVAAFCSSEPDAGSDVAAMRTRATYDEATDEWVLHGTKTWATNGGIANVHVVVASVDPELGSKGHASFIVPPGTAGLSQGQKFKKHGIRASHTAEVVLDGVRVPGHCLLGGKEKLDERLARARERARKGSGERVKNAAMATFEASRPAVGAMAVGTARAAYEVALDYARTREQFGRPIIDNQGVAFQLADMRTSIDAARLLVWRASWMGVSGRRFESAEGSMSKLFASETAKKVTAQAVQLLGGNGYTREYPVERMHRDAAIYSIFEGTSEIQRLVIARTLSGMPIR</sequence>
<accession>A0A1H9RCR2</accession>
<dbReference type="GO" id="GO:0050660">
    <property type="term" value="F:flavin adenine dinucleotide binding"/>
    <property type="evidence" value="ECO:0007669"/>
    <property type="project" value="InterPro"/>
</dbReference>
<dbReference type="InterPro" id="IPR036250">
    <property type="entry name" value="AcylCo_DH-like_C"/>
</dbReference>
<dbReference type="Pfam" id="PF00441">
    <property type="entry name" value="Acyl-CoA_dh_1"/>
    <property type="match status" value="1"/>
</dbReference>
<dbReference type="Pfam" id="PF02771">
    <property type="entry name" value="Acyl-CoA_dh_N"/>
    <property type="match status" value="1"/>
</dbReference>
<dbReference type="InterPro" id="IPR046373">
    <property type="entry name" value="Acyl-CoA_Oxase/DH_mid-dom_sf"/>
</dbReference>
<dbReference type="GO" id="GO:0003995">
    <property type="term" value="F:acyl-CoA dehydrogenase activity"/>
    <property type="evidence" value="ECO:0007669"/>
    <property type="project" value="InterPro"/>
</dbReference>